<reference evidence="1" key="2">
    <citation type="journal article" date="2022" name="Elife">
        <title>Obligate sexual reproduction of a homothallic fungus closely related to the Cryptococcus pathogenic species complex.</title>
        <authorList>
            <person name="Passer A.R."/>
            <person name="Clancey S.A."/>
            <person name="Shea T."/>
            <person name="David-Palma M."/>
            <person name="Averette A.F."/>
            <person name="Boekhout T."/>
            <person name="Porcel B.M."/>
            <person name="Nowrousian M."/>
            <person name="Cuomo C.A."/>
            <person name="Sun S."/>
            <person name="Heitman J."/>
            <person name="Coelho M.A."/>
        </authorList>
    </citation>
    <scope>NUCLEOTIDE SEQUENCE</scope>
    <source>
        <strain evidence="1">CBS 7841</strain>
    </source>
</reference>
<name>A0AAJ8JSY3_9TREE</name>
<dbReference type="InterPro" id="IPR010775">
    <property type="entry name" value="DUF1365"/>
</dbReference>
<proteinExistence type="predicted"/>
<sequence length="562" mass="63551">MNGLQIPLHTLSTIVLPSLGVSAVALHLYLLSRKPLPAPDAFPAYLFPAVASHGRHLPVSGRNAFAYPVLFIGADLDALEEGSVDEPFRLIHYGGNPMKKVLGIRPTRYLFSGENSIRSKLEKLLEKQGIAREMIGRIWVHTMPSILGFEGINPLNVFYVYGLGDATSRRLLCVALETEERYSHCYVLRVDSPLRHEPAKGYDLAFTFPRSFHVSPYNTRNGSYQVDVIDPFPPGWSETPGFTPRFKVIVRLMTVDDQLKLTVVLSSGPSPPTRLERSVRSVSGVLWALARWPGTLFLVQTRAYWQAYKLHYWKNLAIYPRPEPPNPLSQKSFNPPQEDEHHIGVVLQRPLISGRETTARNLVEKWAERRSKTLDVGLEIVFHNEREPLLVGAGKTMLKIETADSELFVNLLISPSPEQFLLLAPERLTHVADSQLFTTFFGPPSVPERDFLARTARSIRRRQSNYLYSFSRLSPPPSISNLAPNTPHFTDTNLLSRRDRFTILNTVFWSWYGGMHLGWIFHILRGKFVPGQEPWSIWDRVLKRMLGQDVNSGVPLGSVSCS</sequence>
<reference evidence="1" key="1">
    <citation type="submission" date="2016-06" db="EMBL/GenBank/DDBJ databases">
        <authorList>
            <person name="Cuomo C."/>
            <person name="Litvintseva A."/>
            <person name="Heitman J."/>
            <person name="Chen Y."/>
            <person name="Sun S."/>
            <person name="Springer D."/>
            <person name="Dromer F."/>
            <person name="Young S."/>
            <person name="Zeng Q."/>
            <person name="Chapman S."/>
            <person name="Gujja S."/>
            <person name="Saif S."/>
            <person name="Birren B."/>
        </authorList>
    </citation>
    <scope>NUCLEOTIDE SEQUENCE</scope>
    <source>
        <strain evidence="1">CBS 7841</strain>
    </source>
</reference>
<dbReference type="Proteomes" id="UP000094043">
    <property type="component" value="Chromosome 3"/>
</dbReference>
<evidence type="ECO:0000313" key="2">
    <source>
        <dbReference type="Proteomes" id="UP000094043"/>
    </source>
</evidence>
<dbReference type="PANTHER" id="PTHR33973:SF4">
    <property type="entry name" value="OS07G0153300 PROTEIN"/>
    <property type="match status" value="1"/>
</dbReference>
<dbReference type="Pfam" id="PF07103">
    <property type="entry name" value="DUF1365"/>
    <property type="match status" value="1"/>
</dbReference>
<gene>
    <name evidence="1" type="ORF">L203_103073</name>
</gene>
<dbReference type="RefSeq" id="XP_066068576.1">
    <property type="nucleotide sequence ID" value="XM_066212479.1"/>
</dbReference>
<evidence type="ECO:0008006" key="3">
    <source>
        <dbReference type="Google" id="ProtNLM"/>
    </source>
</evidence>
<reference evidence="1" key="3">
    <citation type="submission" date="2024-01" db="EMBL/GenBank/DDBJ databases">
        <authorList>
            <person name="Coelho M.A."/>
            <person name="David-Palma M."/>
            <person name="Shea T."/>
            <person name="Sun S."/>
            <person name="Cuomo C.A."/>
            <person name="Heitman J."/>
        </authorList>
    </citation>
    <scope>NUCLEOTIDE SEQUENCE</scope>
    <source>
        <strain evidence="1">CBS 7841</strain>
    </source>
</reference>
<dbReference type="PANTHER" id="PTHR33973">
    <property type="entry name" value="OS07G0153300 PROTEIN"/>
    <property type="match status" value="1"/>
</dbReference>
<keyword evidence="2" id="KW-1185">Reference proteome</keyword>
<accession>A0AAJ8JSY3</accession>
<dbReference type="EMBL" id="CP143786">
    <property type="protein sequence ID" value="WVN87876.1"/>
    <property type="molecule type" value="Genomic_DNA"/>
</dbReference>
<protein>
    <recommendedName>
        <fullName evidence="3">DUF1365-domain-containing protein</fullName>
    </recommendedName>
</protein>
<organism evidence="1 2">
    <name type="scientific">Cryptococcus depauperatus CBS 7841</name>
    <dbReference type="NCBI Taxonomy" id="1295531"/>
    <lineage>
        <taxon>Eukaryota</taxon>
        <taxon>Fungi</taxon>
        <taxon>Dikarya</taxon>
        <taxon>Basidiomycota</taxon>
        <taxon>Agaricomycotina</taxon>
        <taxon>Tremellomycetes</taxon>
        <taxon>Tremellales</taxon>
        <taxon>Cryptococcaceae</taxon>
        <taxon>Cryptococcus</taxon>
    </lineage>
</organism>
<evidence type="ECO:0000313" key="1">
    <source>
        <dbReference type="EMBL" id="WVN87876.1"/>
    </source>
</evidence>
<dbReference type="AlphaFoldDB" id="A0AAJ8JSY3"/>
<dbReference type="KEGG" id="cdep:91087284"/>
<dbReference type="GeneID" id="91087284"/>